<dbReference type="eggNOG" id="COG2226">
    <property type="taxonomic scope" value="Bacteria"/>
</dbReference>
<keyword evidence="2" id="KW-0808">Transferase</keyword>
<dbReference type="InterPro" id="IPR029063">
    <property type="entry name" value="SAM-dependent_MTases_sf"/>
</dbReference>
<dbReference type="InterPro" id="IPR013216">
    <property type="entry name" value="Methyltransf_11"/>
</dbReference>
<dbReference type="Proteomes" id="UP000001695">
    <property type="component" value="Chromosome"/>
</dbReference>
<gene>
    <name evidence="2" type="ordered locus">Bind_2597</name>
</gene>
<dbReference type="KEGG" id="bid:Bind_2597"/>
<reference evidence="3" key="1">
    <citation type="submission" date="2008-03" db="EMBL/GenBank/DDBJ databases">
        <title>Complete sequence of chromosome of Beijerinckia indica subsp. indica ATCC 9039.</title>
        <authorList>
            <consortium name="US DOE Joint Genome Institute"/>
            <person name="Copeland A."/>
            <person name="Lucas S."/>
            <person name="Lapidus A."/>
            <person name="Glavina del Rio T."/>
            <person name="Dalin E."/>
            <person name="Tice H."/>
            <person name="Bruce D."/>
            <person name="Goodwin L."/>
            <person name="Pitluck S."/>
            <person name="LaButti K."/>
            <person name="Schmutz J."/>
            <person name="Larimer F."/>
            <person name="Land M."/>
            <person name="Hauser L."/>
            <person name="Kyrpides N."/>
            <person name="Mikhailova N."/>
            <person name="Dunfield P.F."/>
            <person name="Dedysh S.N."/>
            <person name="Liesack W."/>
            <person name="Saw J.H."/>
            <person name="Alam M."/>
            <person name="Chen Y."/>
            <person name="Murrell J.C."/>
            <person name="Richardson P."/>
        </authorList>
    </citation>
    <scope>NUCLEOTIDE SEQUENCE [LARGE SCALE GENOMIC DNA]</scope>
    <source>
        <strain evidence="3">ATCC 9039 / DSM 1715 / NCIMB 8712</strain>
    </source>
</reference>
<organism evidence="2 3">
    <name type="scientific">Beijerinckia indica subsp. indica (strain ATCC 9039 / DSM 1715 / NCIMB 8712)</name>
    <dbReference type="NCBI Taxonomy" id="395963"/>
    <lineage>
        <taxon>Bacteria</taxon>
        <taxon>Pseudomonadati</taxon>
        <taxon>Pseudomonadota</taxon>
        <taxon>Alphaproteobacteria</taxon>
        <taxon>Hyphomicrobiales</taxon>
        <taxon>Beijerinckiaceae</taxon>
        <taxon>Beijerinckia</taxon>
    </lineage>
</organism>
<protein>
    <submittedName>
        <fullName evidence="2">Methyltransferase type 11</fullName>
    </submittedName>
</protein>
<dbReference type="CDD" id="cd02440">
    <property type="entry name" value="AdoMet_MTases"/>
    <property type="match status" value="1"/>
</dbReference>
<dbReference type="EMBL" id="CP001016">
    <property type="protein sequence ID" value="ACB96190.1"/>
    <property type="molecule type" value="Genomic_DNA"/>
</dbReference>
<feature type="domain" description="Methyltransferase type 11" evidence="1">
    <location>
        <begin position="71"/>
        <end position="170"/>
    </location>
</feature>
<evidence type="ECO:0000313" key="2">
    <source>
        <dbReference type="EMBL" id="ACB96190.1"/>
    </source>
</evidence>
<reference evidence="2 3" key="2">
    <citation type="journal article" date="2010" name="J. Bacteriol.">
        <title>Complete genome sequence of Beijerinckia indica subsp. indica.</title>
        <authorList>
            <person name="Tamas I."/>
            <person name="Dedysh S.N."/>
            <person name="Liesack W."/>
            <person name="Stott M.B."/>
            <person name="Alam M."/>
            <person name="Murrell J.C."/>
            <person name="Dunfield P.F."/>
        </authorList>
    </citation>
    <scope>NUCLEOTIDE SEQUENCE [LARGE SCALE GENOMIC DNA]</scope>
    <source>
        <strain evidence="3">ATCC 9039 / DSM 1715 / NCIMB 8712</strain>
    </source>
</reference>
<dbReference type="GO" id="GO:0032259">
    <property type="term" value="P:methylation"/>
    <property type="evidence" value="ECO:0007669"/>
    <property type="project" value="UniProtKB-KW"/>
</dbReference>
<sequence>MPQTDHRAVHRKTKIISNRYVDRFWQMIGKQLQHPTGVAGSIVGWLMAIINDEPNRVAIAALELVERDTVLELGFGPGRGLAALSCRVLQGQVYGVDQSALMLAQASRRNRSAIESGQMNLLKGTFCPLPWKVAAFDKILLVNVVYFFGPAGHEMSEIHRVLRPGGRLVVYVTDSSTMKKWPFASPDTHLVFDQRDLRTLLERGGFDAPEVTIHTLHLPFGIRGLLAIAEKSFKPA</sequence>
<dbReference type="HOGENOM" id="CLU_081534_2_0_5"/>
<dbReference type="AlphaFoldDB" id="B2IIX8"/>
<dbReference type="GO" id="GO:0008757">
    <property type="term" value="F:S-adenosylmethionine-dependent methyltransferase activity"/>
    <property type="evidence" value="ECO:0007669"/>
    <property type="project" value="InterPro"/>
</dbReference>
<keyword evidence="3" id="KW-1185">Reference proteome</keyword>
<evidence type="ECO:0000313" key="3">
    <source>
        <dbReference type="Proteomes" id="UP000001695"/>
    </source>
</evidence>
<dbReference type="PANTHER" id="PTHR42912:SF94">
    <property type="entry name" value="METHYLTRANSFERASE TYPE 11 DOMAIN-CONTAINING PROTEIN"/>
    <property type="match status" value="1"/>
</dbReference>
<dbReference type="InterPro" id="IPR050508">
    <property type="entry name" value="Methyltransf_Superfamily"/>
</dbReference>
<evidence type="ECO:0000259" key="1">
    <source>
        <dbReference type="Pfam" id="PF08241"/>
    </source>
</evidence>
<name>B2IIX8_BEII9</name>
<dbReference type="PANTHER" id="PTHR42912">
    <property type="entry name" value="METHYLTRANSFERASE"/>
    <property type="match status" value="1"/>
</dbReference>
<dbReference type="SUPFAM" id="SSF53335">
    <property type="entry name" value="S-adenosyl-L-methionine-dependent methyltransferases"/>
    <property type="match status" value="1"/>
</dbReference>
<proteinExistence type="predicted"/>
<dbReference type="Pfam" id="PF08241">
    <property type="entry name" value="Methyltransf_11"/>
    <property type="match status" value="1"/>
</dbReference>
<dbReference type="STRING" id="395963.Bind_2597"/>
<keyword evidence="2" id="KW-0489">Methyltransferase</keyword>
<accession>B2IIX8</accession>
<dbReference type="Gene3D" id="3.40.50.150">
    <property type="entry name" value="Vaccinia Virus protein VP39"/>
    <property type="match status" value="1"/>
</dbReference>